<evidence type="ECO:0000313" key="2">
    <source>
        <dbReference type="Proteomes" id="UP000233293"/>
    </source>
</evidence>
<comment type="caution">
    <text evidence="1">The sequence shown here is derived from an EMBL/GenBank/DDBJ whole genome shotgun (WGS) entry which is preliminary data.</text>
</comment>
<dbReference type="EMBL" id="PIUM01000005">
    <property type="protein sequence ID" value="PKU25269.1"/>
    <property type="molecule type" value="Genomic_DNA"/>
</dbReference>
<name>A0A2N3PY00_9PROT</name>
<dbReference type="RefSeq" id="WP_101249793.1">
    <property type="nucleotide sequence ID" value="NZ_PIUM01000005.1"/>
</dbReference>
<dbReference type="Pfam" id="PF10636">
    <property type="entry name" value="hemP"/>
    <property type="match status" value="1"/>
</dbReference>
<dbReference type="Proteomes" id="UP000233293">
    <property type="component" value="Unassembled WGS sequence"/>
</dbReference>
<dbReference type="Gene3D" id="2.10.70.10">
    <property type="entry name" value="Complement Module, domain 1"/>
    <property type="match status" value="1"/>
</dbReference>
<sequence>MTNSAPAPETKPALPPAAPPVLSSLDLLAGHREIIIQHGTEFYRLRLTNNNKLILFK</sequence>
<dbReference type="InterPro" id="IPR019600">
    <property type="entry name" value="Hemin_uptake_protein_HemP"/>
</dbReference>
<keyword evidence="2" id="KW-1185">Reference proteome</keyword>
<reference evidence="2" key="1">
    <citation type="submission" date="2017-12" db="EMBL/GenBank/DDBJ databases">
        <title>Draft genome sequence of Telmatospirillum siberiense 26-4b1T, an acidotolerant peatland alphaproteobacterium potentially involved in sulfur cycling.</title>
        <authorList>
            <person name="Hausmann B."/>
            <person name="Pjevac P."/>
            <person name="Schreck K."/>
            <person name="Herbold C.W."/>
            <person name="Daims H."/>
            <person name="Wagner M."/>
            <person name="Pester M."/>
            <person name="Loy A."/>
        </authorList>
    </citation>
    <scope>NUCLEOTIDE SEQUENCE [LARGE SCALE GENOMIC DNA]</scope>
    <source>
        <strain evidence="2">26-4b1</strain>
    </source>
</reference>
<dbReference type="AlphaFoldDB" id="A0A2N3PY00"/>
<protein>
    <submittedName>
        <fullName evidence="1">Hemin uptake protein HemP</fullName>
    </submittedName>
</protein>
<organism evidence="1 2">
    <name type="scientific">Telmatospirillum siberiense</name>
    <dbReference type="NCBI Taxonomy" id="382514"/>
    <lineage>
        <taxon>Bacteria</taxon>
        <taxon>Pseudomonadati</taxon>
        <taxon>Pseudomonadota</taxon>
        <taxon>Alphaproteobacteria</taxon>
        <taxon>Rhodospirillales</taxon>
        <taxon>Rhodospirillaceae</taxon>
        <taxon>Telmatospirillum</taxon>
    </lineage>
</organism>
<evidence type="ECO:0000313" key="1">
    <source>
        <dbReference type="EMBL" id="PKU25269.1"/>
    </source>
</evidence>
<accession>A0A2N3PY00</accession>
<proteinExistence type="predicted"/>
<gene>
    <name evidence="1" type="ORF">CWS72_06605</name>
</gene>